<protein>
    <recommendedName>
        <fullName evidence="5">HECT domain-containing protein</fullName>
    </recommendedName>
</protein>
<gene>
    <name evidence="6" type="ORF">SARC_15876</name>
</gene>
<name>A0A0L0F4S2_9EUKA</name>
<dbReference type="InterPro" id="IPR000569">
    <property type="entry name" value="HECT_dom"/>
</dbReference>
<feature type="domain" description="HECT" evidence="5">
    <location>
        <begin position="1"/>
        <end position="96"/>
    </location>
</feature>
<dbReference type="AlphaFoldDB" id="A0A0L0F4S2"/>
<evidence type="ECO:0000313" key="6">
    <source>
        <dbReference type="EMBL" id="KNC71586.1"/>
    </source>
</evidence>
<dbReference type="InterPro" id="IPR051709">
    <property type="entry name" value="Ub-ligase/GTPase-reg"/>
</dbReference>
<dbReference type="PANTHER" id="PTHR45622:SF60">
    <property type="entry name" value="UBIQUITIN-PROTEIN LIGASE E3A"/>
    <property type="match status" value="1"/>
</dbReference>
<dbReference type="InterPro" id="IPR035983">
    <property type="entry name" value="Hect_E3_ubiquitin_ligase"/>
</dbReference>
<keyword evidence="4" id="KW-0812">Transmembrane</keyword>
<dbReference type="SUPFAM" id="SSF56204">
    <property type="entry name" value="Hect, E3 ligase catalytic domain"/>
    <property type="match status" value="1"/>
</dbReference>
<reference evidence="6 7" key="1">
    <citation type="submission" date="2011-02" db="EMBL/GenBank/DDBJ databases">
        <title>The Genome Sequence of Sphaeroforma arctica JP610.</title>
        <authorList>
            <consortium name="The Broad Institute Genome Sequencing Platform"/>
            <person name="Russ C."/>
            <person name="Cuomo C."/>
            <person name="Young S.K."/>
            <person name="Zeng Q."/>
            <person name="Gargeya S."/>
            <person name="Alvarado L."/>
            <person name="Berlin A."/>
            <person name="Chapman S.B."/>
            <person name="Chen Z."/>
            <person name="Freedman E."/>
            <person name="Gellesch M."/>
            <person name="Goldberg J."/>
            <person name="Griggs A."/>
            <person name="Gujja S."/>
            <person name="Heilman E."/>
            <person name="Heiman D."/>
            <person name="Howarth C."/>
            <person name="Mehta T."/>
            <person name="Neiman D."/>
            <person name="Pearson M."/>
            <person name="Roberts A."/>
            <person name="Saif S."/>
            <person name="Shea T."/>
            <person name="Shenoy N."/>
            <person name="Sisk P."/>
            <person name="Stolte C."/>
            <person name="Sykes S."/>
            <person name="White J."/>
            <person name="Yandava C."/>
            <person name="Burger G."/>
            <person name="Gray M.W."/>
            <person name="Holland P.W.H."/>
            <person name="King N."/>
            <person name="Lang F.B.F."/>
            <person name="Roger A.J."/>
            <person name="Ruiz-Trillo I."/>
            <person name="Haas B."/>
            <person name="Nusbaum C."/>
            <person name="Birren B."/>
        </authorList>
    </citation>
    <scope>NUCLEOTIDE SEQUENCE [LARGE SCALE GENOMIC DNA]</scope>
    <source>
        <strain evidence="6 7">JP610</strain>
    </source>
</reference>
<dbReference type="GO" id="GO:0061630">
    <property type="term" value="F:ubiquitin protein ligase activity"/>
    <property type="evidence" value="ECO:0007669"/>
    <property type="project" value="TreeGrafter"/>
</dbReference>
<feature type="non-terminal residue" evidence="6">
    <location>
        <position position="96"/>
    </location>
</feature>
<dbReference type="EMBL" id="KQ248504">
    <property type="protein sequence ID" value="KNC71586.1"/>
    <property type="molecule type" value="Genomic_DNA"/>
</dbReference>
<feature type="non-terminal residue" evidence="6">
    <location>
        <position position="1"/>
    </location>
</feature>
<dbReference type="PROSITE" id="PS50237">
    <property type="entry name" value="HECT"/>
    <property type="match status" value="1"/>
</dbReference>
<keyword evidence="4" id="KW-0472">Membrane</keyword>
<keyword evidence="1" id="KW-0677">Repeat</keyword>
<dbReference type="eggNOG" id="KOG0941">
    <property type="taxonomic scope" value="Eukaryota"/>
</dbReference>
<keyword evidence="7" id="KW-1185">Reference proteome</keyword>
<evidence type="ECO:0000256" key="3">
    <source>
        <dbReference type="PROSITE-ProRule" id="PRU00104"/>
    </source>
</evidence>
<accession>A0A0L0F4S2</accession>
<keyword evidence="2 3" id="KW-0833">Ubl conjugation pathway</keyword>
<organism evidence="6 7">
    <name type="scientific">Sphaeroforma arctica JP610</name>
    <dbReference type="NCBI Taxonomy" id="667725"/>
    <lineage>
        <taxon>Eukaryota</taxon>
        <taxon>Ichthyosporea</taxon>
        <taxon>Ichthyophonida</taxon>
        <taxon>Sphaeroforma</taxon>
    </lineage>
</organism>
<dbReference type="STRING" id="667725.A0A0L0F4S2"/>
<sequence>DIKKPLKIKWVGSGEEGLDMGGVQKEFFQSVFENIFNVGVGMFTYCEETRLFWFNANSLESSKEYEMVGLLLGLAIYNGVILDVKLPLVLYKKLMG</sequence>
<dbReference type="Gene3D" id="3.90.1750.10">
    <property type="entry name" value="Hect, E3 ligase catalytic domains"/>
    <property type="match status" value="1"/>
</dbReference>
<feature type="transmembrane region" description="Helical" evidence="4">
    <location>
        <begin position="67"/>
        <end position="91"/>
    </location>
</feature>
<proteinExistence type="predicted"/>
<comment type="caution">
    <text evidence="3">Lacks conserved residue(s) required for the propagation of feature annotation.</text>
</comment>
<evidence type="ECO:0000256" key="2">
    <source>
        <dbReference type="ARBA" id="ARBA00022786"/>
    </source>
</evidence>
<dbReference type="Pfam" id="PF00632">
    <property type="entry name" value="HECT"/>
    <property type="match status" value="1"/>
</dbReference>
<dbReference type="GeneID" id="25916380"/>
<keyword evidence="4" id="KW-1133">Transmembrane helix</keyword>
<evidence type="ECO:0000256" key="1">
    <source>
        <dbReference type="ARBA" id="ARBA00022737"/>
    </source>
</evidence>
<evidence type="ECO:0000259" key="5">
    <source>
        <dbReference type="PROSITE" id="PS50237"/>
    </source>
</evidence>
<dbReference type="RefSeq" id="XP_014145488.1">
    <property type="nucleotide sequence ID" value="XM_014290013.1"/>
</dbReference>
<dbReference type="PANTHER" id="PTHR45622">
    <property type="entry name" value="UBIQUITIN-PROTEIN LIGASE E3A-RELATED"/>
    <property type="match status" value="1"/>
</dbReference>
<evidence type="ECO:0000313" key="7">
    <source>
        <dbReference type="Proteomes" id="UP000054560"/>
    </source>
</evidence>
<dbReference type="OrthoDB" id="5981550at2759"/>
<dbReference type="Proteomes" id="UP000054560">
    <property type="component" value="Unassembled WGS sequence"/>
</dbReference>
<evidence type="ECO:0000256" key="4">
    <source>
        <dbReference type="SAM" id="Phobius"/>
    </source>
</evidence>